<dbReference type="SMR" id="A2EBS0"/>
<evidence type="ECO:0000313" key="1">
    <source>
        <dbReference type="EMBL" id="EAY09882.1"/>
    </source>
</evidence>
<evidence type="ECO:0008006" key="3">
    <source>
        <dbReference type="Google" id="ProtNLM"/>
    </source>
</evidence>
<reference evidence="1" key="1">
    <citation type="submission" date="2006-10" db="EMBL/GenBank/DDBJ databases">
        <authorList>
            <person name="Amadeo P."/>
            <person name="Zhao Q."/>
            <person name="Wortman J."/>
            <person name="Fraser-Liggett C."/>
            <person name="Carlton J."/>
        </authorList>
    </citation>
    <scope>NUCLEOTIDE SEQUENCE</scope>
    <source>
        <strain evidence="1">G3</strain>
    </source>
</reference>
<evidence type="ECO:0000313" key="2">
    <source>
        <dbReference type="Proteomes" id="UP000001542"/>
    </source>
</evidence>
<dbReference type="AlphaFoldDB" id="A2EBS0"/>
<accession>A2EBS0</accession>
<dbReference type="RefSeq" id="XP_001322105.1">
    <property type="nucleotide sequence ID" value="XM_001322070.1"/>
</dbReference>
<dbReference type="VEuPathDB" id="TrichDB:TVAGG3_0464710"/>
<dbReference type="VEuPathDB" id="TrichDB:TVAG_373890"/>
<gene>
    <name evidence="1" type="ORF">TVAG_373890</name>
</gene>
<protein>
    <recommendedName>
        <fullName evidence="3">IQ calmodulin-binding motif family protein</fullName>
    </recommendedName>
</protein>
<dbReference type="KEGG" id="tva:4767813"/>
<keyword evidence="2" id="KW-1185">Reference proteome</keyword>
<proteinExistence type="predicted"/>
<dbReference type="InParanoid" id="A2EBS0"/>
<dbReference type="Proteomes" id="UP000001542">
    <property type="component" value="Unassembled WGS sequence"/>
</dbReference>
<sequence>MRSLTPRLLREHVPVVRAPATSRVRGLPIKRLPGVPSGPGVLQKCDKLKIPDSPRIENLRKKSEYSSKDQINDFIQSQVRKAEEDIAASVIQQHWRETMERRKNRVIKEPVKMKPLSIKYNFVHPIMMKWHELAEDFHVMKRIPSAYSSYLMRKQFGPLFWAFQILKRINIMKNHNKFYKYECYKYFLIEWNIYHANIRRQEKLDKNSIKFRRHHLIIRSFAALNNYMVEQKNKNIAISPYKLNKLLLTKCLKILQYNGKLQHFIKQKKHKIISNWYLLIDRKILNRNALNLLQIRTNLQLFKKYFTIWQKNSSDYLISDSLITYSIRKHRNELTPFFYLMQGDFIHYTFIKAFVLWKNRIAKSHTSHSFAAFAINDSRQITVKRYLFECFKFNAGMKCQKIFSPFKTHQQVQQSHRKRRSVFMFTEVTDLDLQYTLKAPTSNLIDALQNQFTQEDPCGSLETLNRFQLRTVLYHLILIYGWRDMRQDLIKTHKSFKITPEIFFEKKFKRNMKKLRKYKLQLENVIKKESFALRRRTQRDLTITSAHDAHEAAKEWSDLDPRFKVVSETKPISSVTILTEEVMNNNASSSPANTPETHPLLRKLSEVRDDFMKFQRSLRRAPKEIFPEFRAGFHIAFHNNSPATEDPQAIQALSMIESPSQAFKIPQSKNNRKFALQELQDLIGPN</sequence>
<organism evidence="1 2">
    <name type="scientific">Trichomonas vaginalis (strain ATCC PRA-98 / G3)</name>
    <dbReference type="NCBI Taxonomy" id="412133"/>
    <lineage>
        <taxon>Eukaryota</taxon>
        <taxon>Metamonada</taxon>
        <taxon>Parabasalia</taxon>
        <taxon>Trichomonadida</taxon>
        <taxon>Trichomonadidae</taxon>
        <taxon>Trichomonas</taxon>
    </lineage>
</organism>
<reference evidence="1" key="2">
    <citation type="journal article" date="2007" name="Science">
        <title>Draft genome sequence of the sexually transmitted pathogen Trichomonas vaginalis.</title>
        <authorList>
            <person name="Carlton J.M."/>
            <person name="Hirt R.P."/>
            <person name="Silva J.C."/>
            <person name="Delcher A.L."/>
            <person name="Schatz M."/>
            <person name="Zhao Q."/>
            <person name="Wortman J.R."/>
            <person name="Bidwell S.L."/>
            <person name="Alsmark U.C.M."/>
            <person name="Besteiro S."/>
            <person name="Sicheritz-Ponten T."/>
            <person name="Noel C.J."/>
            <person name="Dacks J.B."/>
            <person name="Foster P.G."/>
            <person name="Simillion C."/>
            <person name="Van de Peer Y."/>
            <person name="Miranda-Saavedra D."/>
            <person name="Barton G.J."/>
            <person name="Westrop G.D."/>
            <person name="Mueller S."/>
            <person name="Dessi D."/>
            <person name="Fiori P.L."/>
            <person name="Ren Q."/>
            <person name="Paulsen I."/>
            <person name="Zhang H."/>
            <person name="Bastida-Corcuera F.D."/>
            <person name="Simoes-Barbosa A."/>
            <person name="Brown M.T."/>
            <person name="Hayes R.D."/>
            <person name="Mukherjee M."/>
            <person name="Okumura C.Y."/>
            <person name="Schneider R."/>
            <person name="Smith A.J."/>
            <person name="Vanacova S."/>
            <person name="Villalvazo M."/>
            <person name="Haas B.J."/>
            <person name="Pertea M."/>
            <person name="Feldblyum T.V."/>
            <person name="Utterback T.R."/>
            <person name="Shu C.L."/>
            <person name="Osoegawa K."/>
            <person name="de Jong P.J."/>
            <person name="Hrdy I."/>
            <person name="Horvathova L."/>
            <person name="Zubacova Z."/>
            <person name="Dolezal P."/>
            <person name="Malik S.B."/>
            <person name="Logsdon J.M. Jr."/>
            <person name="Henze K."/>
            <person name="Gupta A."/>
            <person name="Wang C.C."/>
            <person name="Dunne R.L."/>
            <person name="Upcroft J.A."/>
            <person name="Upcroft P."/>
            <person name="White O."/>
            <person name="Salzberg S.L."/>
            <person name="Tang P."/>
            <person name="Chiu C.-H."/>
            <person name="Lee Y.-S."/>
            <person name="Embley T.M."/>
            <person name="Coombs G.H."/>
            <person name="Mottram J.C."/>
            <person name="Tachezy J."/>
            <person name="Fraser-Liggett C.M."/>
            <person name="Johnson P.J."/>
        </authorList>
    </citation>
    <scope>NUCLEOTIDE SEQUENCE [LARGE SCALE GENOMIC DNA]</scope>
    <source>
        <strain evidence="1">G3</strain>
    </source>
</reference>
<name>A2EBS0_TRIV3</name>
<dbReference type="EMBL" id="DS113348">
    <property type="protein sequence ID" value="EAY09882.1"/>
    <property type="molecule type" value="Genomic_DNA"/>
</dbReference>